<keyword evidence="13" id="KW-1185">Reference proteome</keyword>
<dbReference type="SUPFAM" id="SSF52402">
    <property type="entry name" value="Adenine nucleotide alpha hydrolases-like"/>
    <property type="match status" value="1"/>
</dbReference>
<evidence type="ECO:0000313" key="12">
    <source>
        <dbReference type="EMBL" id="MDC0668855.1"/>
    </source>
</evidence>
<dbReference type="RefSeq" id="WP_271998404.1">
    <property type="nucleotide sequence ID" value="NZ_JAQNDN010000005.1"/>
</dbReference>
<comment type="cofactor">
    <cofactor evidence="11">
        <name>Zn(2+)</name>
        <dbReference type="ChEBI" id="CHEBI:29105"/>
    </cofactor>
    <text evidence="11">Binds 1 zinc ion per subunit.</text>
</comment>
<gene>
    <name evidence="11 12" type="primary">queC</name>
    <name evidence="12" type="ORF">POL58_13960</name>
</gene>
<sequence length="235" mass="24822">MSEPVRAVVLLSGGLDSTTVLALAAAEGRALHALSFRYGQRHEVELVSAARQAARFGARAHEVVDLAHLGRLVAAGTSLLRASGEAVPKDSSTGEGEIPSTYVPARNTLFLAYALGWAEVLGAAEIWIGVNAVDYSGYPDCRPQFLAAFERLAAEATRAGVEGKPLHVRAPLIDWSKSQIIQAGCAAGVDYADTVSCYDPVVVAELPRACGRCDSCRLRRDGFAAAGVPDPTRYV</sequence>
<name>A0ABT5B444_9BACT</name>
<feature type="binding site" evidence="11">
    <location>
        <position position="216"/>
    </location>
    <ligand>
        <name>Zn(2+)</name>
        <dbReference type="ChEBI" id="CHEBI:29105"/>
    </ligand>
</feature>
<evidence type="ECO:0000256" key="6">
    <source>
        <dbReference type="ARBA" id="ARBA00022833"/>
    </source>
</evidence>
<feature type="binding site" evidence="11">
    <location>
        <position position="197"/>
    </location>
    <ligand>
        <name>Zn(2+)</name>
        <dbReference type="ChEBI" id="CHEBI:29105"/>
    </ligand>
</feature>
<comment type="pathway">
    <text evidence="1 11">Purine metabolism; 7-cyano-7-deazaguanine biosynthesis.</text>
</comment>
<dbReference type="HAMAP" id="MF_01633">
    <property type="entry name" value="QueC"/>
    <property type="match status" value="1"/>
</dbReference>
<reference evidence="12 13" key="1">
    <citation type="submission" date="2022-11" db="EMBL/GenBank/DDBJ databases">
        <title>Minimal conservation of predation-associated metabolite biosynthetic gene clusters underscores biosynthetic potential of Myxococcota including descriptions for ten novel species: Archangium lansinium sp. nov., Myxococcus landrumus sp. nov., Nannocystis bai.</title>
        <authorList>
            <person name="Ahearne A."/>
            <person name="Stevens C."/>
            <person name="Dowd S."/>
        </authorList>
    </citation>
    <scope>NUCLEOTIDE SEQUENCE [LARGE SCALE GENOMIC DNA]</scope>
    <source>
        <strain evidence="12 13">NCELM</strain>
    </source>
</reference>
<dbReference type="EC" id="6.3.4.20" evidence="9 11"/>
<protein>
    <recommendedName>
        <fullName evidence="9 11">7-cyano-7-deazaguanine synthase</fullName>
        <ecNumber evidence="9 11">6.3.4.20</ecNumber>
    </recommendedName>
    <alternativeName>
        <fullName evidence="11">7-cyano-7-carbaguanine synthase</fullName>
    </alternativeName>
    <alternativeName>
        <fullName evidence="11">PreQ(0) synthase</fullName>
    </alternativeName>
    <alternativeName>
        <fullName evidence="11">Queuosine biosynthesis protein QueC</fullName>
    </alternativeName>
</protein>
<keyword evidence="6 11" id="KW-0862">Zinc</keyword>
<accession>A0ABT5B444</accession>
<dbReference type="PANTHER" id="PTHR42914:SF1">
    <property type="entry name" value="7-CYANO-7-DEAZAGUANINE SYNTHASE"/>
    <property type="match status" value="1"/>
</dbReference>
<evidence type="ECO:0000256" key="2">
    <source>
        <dbReference type="ARBA" id="ARBA00022598"/>
    </source>
</evidence>
<dbReference type="Proteomes" id="UP001217838">
    <property type="component" value="Unassembled WGS sequence"/>
</dbReference>
<keyword evidence="7 11" id="KW-0067">ATP-binding</keyword>
<comment type="function">
    <text evidence="11">Catalyzes the ATP-dependent conversion of 7-carboxy-7-deazaguanine (CDG) to 7-cyano-7-deazaguanine (preQ(0)).</text>
</comment>
<keyword evidence="3 11" id="KW-0479">Metal-binding</keyword>
<keyword evidence="4 11" id="KW-0547">Nucleotide-binding</keyword>
<evidence type="ECO:0000256" key="7">
    <source>
        <dbReference type="ARBA" id="ARBA00022840"/>
    </source>
</evidence>
<comment type="caution">
    <text evidence="12">The sequence shown here is derived from an EMBL/GenBank/DDBJ whole genome shotgun (WGS) entry which is preliminary data.</text>
</comment>
<proteinExistence type="inferred from homology"/>
<dbReference type="Pfam" id="PF06508">
    <property type="entry name" value="QueC"/>
    <property type="match status" value="1"/>
</dbReference>
<evidence type="ECO:0000256" key="11">
    <source>
        <dbReference type="HAMAP-Rule" id="MF_01633"/>
    </source>
</evidence>
<keyword evidence="5 11" id="KW-0671">Queuosine biosynthesis</keyword>
<dbReference type="NCBIfam" id="TIGR00364">
    <property type="entry name" value="7-cyano-7-deazaguanine synthase QueC"/>
    <property type="match status" value="1"/>
</dbReference>
<evidence type="ECO:0000256" key="9">
    <source>
        <dbReference type="ARBA" id="ARBA00039149"/>
    </source>
</evidence>
<dbReference type="PANTHER" id="PTHR42914">
    <property type="entry name" value="7-CYANO-7-DEAZAGUANINE SYNTHASE"/>
    <property type="match status" value="1"/>
</dbReference>
<dbReference type="EMBL" id="JAQNDN010000005">
    <property type="protein sequence ID" value="MDC0668855.1"/>
    <property type="molecule type" value="Genomic_DNA"/>
</dbReference>
<evidence type="ECO:0000256" key="4">
    <source>
        <dbReference type="ARBA" id="ARBA00022741"/>
    </source>
</evidence>
<feature type="binding site" evidence="11">
    <location>
        <begin position="11"/>
        <end position="21"/>
    </location>
    <ligand>
        <name>ATP</name>
        <dbReference type="ChEBI" id="CHEBI:30616"/>
    </ligand>
</feature>
<feature type="binding site" evidence="11">
    <location>
        <position position="210"/>
    </location>
    <ligand>
        <name>Zn(2+)</name>
        <dbReference type="ChEBI" id="CHEBI:29105"/>
    </ligand>
</feature>
<evidence type="ECO:0000313" key="13">
    <source>
        <dbReference type="Proteomes" id="UP001217838"/>
    </source>
</evidence>
<comment type="catalytic activity">
    <reaction evidence="10 11">
        <text>7-carboxy-7-carbaguanine + NH4(+) + 2 ATP = 7-cyano-7-carbaguanine + 2 AMP + 2 diphosphate + 2 H(+)</text>
        <dbReference type="Rhea" id="RHEA:27982"/>
        <dbReference type="ChEBI" id="CHEBI:15378"/>
        <dbReference type="ChEBI" id="CHEBI:28938"/>
        <dbReference type="ChEBI" id="CHEBI:30616"/>
        <dbReference type="ChEBI" id="CHEBI:33019"/>
        <dbReference type="ChEBI" id="CHEBI:45075"/>
        <dbReference type="ChEBI" id="CHEBI:61036"/>
        <dbReference type="ChEBI" id="CHEBI:456215"/>
        <dbReference type="EC" id="6.3.4.20"/>
    </reaction>
</comment>
<evidence type="ECO:0000256" key="1">
    <source>
        <dbReference type="ARBA" id="ARBA00005061"/>
    </source>
</evidence>
<feature type="binding site" evidence="11">
    <location>
        <position position="213"/>
    </location>
    <ligand>
        <name>Zn(2+)</name>
        <dbReference type="ChEBI" id="CHEBI:29105"/>
    </ligand>
</feature>
<evidence type="ECO:0000256" key="8">
    <source>
        <dbReference type="ARBA" id="ARBA00037993"/>
    </source>
</evidence>
<dbReference type="GO" id="GO:0016874">
    <property type="term" value="F:ligase activity"/>
    <property type="evidence" value="ECO:0007669"/>
    <property type="project" value="UniProtKB-KW"/>
</dbReference>
<comment type="similarity">
    <text evidence="8 11">Belongs to the QueC family.</text>
</comment>
<dbReference type="InterPro" id="IPR014729">
    <property type="entry name" value="Rossmann-like_a/b/a_fold"/>
</dbReference>
<dbReference type="PIRSF" id="PIRSF006293">
    <property type="entry name" value="ExsB"/>
    <property type="match status" value="1"/>
</dbReference>
<dbReference type="Gene3D" id="3.40.50.620">
    <property type="entry name" value="HUPs"/>
    <property type="match status" value="1"/>
</dbReference>
<dbReference type="CDD" id="cd01995">
    <property type="entry name" value="QueC-like"/>
    <property type="match status" value="1"/>
</dbReference>
<evidence type="ECO:0000256" key="10">
    <source>
        <dbReference type="ARBA" id="ARBA00047890"/>
    </source>
</evidence>
<dbReference type="InterPro" id="IPR018317">
    <property type="entry name" value="QueC"/>
</dbReference>
<keyword evidence="2 11" id="KW-0436">Ligase</keyword>
<evidence type="ECO:0000256" key="5">
    <source>
        <dbReference type="ARBA" id="ARBA00022785"/>
    </source>
</evidence>
<evidence type="ECO:0000256" key="3">
    <source>
        <dbReference type="ARBA" id="ARBA00022723"/>
    </source>
</evidence>
<organism evidence="12 13">
    <name type="scientific">Nannocystis radixulma</name>
    <dbReference type="NCBI Taxonomy" id="2995305"/>
    <lineage>
        <taxon>Bacteria</taxon>
        <taxon>Pseudomonadati</taxon>
        <taxon>Myxococcota</taxon>
        <taxon>Polyangia</taxon>
        <taxon>Nannocystales</taxon>
        <taxon>Nannocystaceae</taxon>
        <taxon>Nannocystis</taxon>
    </lineage>
</organism>